<dbReference type="STRING" id="880070.Cycma_0076"/>
<proteinExistence type="predicted"/>
<dbReference type="Proteomes" id="UP000001635">
    <property type="component" value="Chromosome"/>
</dbReference>
<protein>
    <submittedName>
        <fullName evidence="1">Uncharacterized protein</fullName>
    </submittedName>
</protein>
<reference evidence="2" key="1">
    <citation type="submission" date="2011-07" db="EMBL/GenBank/DDBJ databases">
        <title>The complete genome of Cyclobacterium marinum DSM 745.</title>
        <authorList>
            <person name="Lucas S."/>
            <person name="Han J."/>
            <person name="Lapidus A."/>
            <person name="Bruce D."/>
            <person name="Goodwin L."/>
            <person name="Pitluck S."/>
            <person name="Peters L."/>
            <person name="Kyrpides N."/>
            <person name="Mavromatis K."/>
            <person name="Ivanova N."/>
            <person name="Ovchinnikova G."/>
            <person name="Chertkov O."/>
            <person name="Detter J.C."/>
            <person name="Tapia R."/>
            <person name="Han C."/>
            <person name="Land M."/>
            <person name="Hauser L."/>
            <person name="Markowitz V."/>
            <person name="Cheng J.-F."/>
            <person name="Hugenholtz P."/>
            <person name="Woyke T."/>
            <person name="Wu D."/>
            <person name="Tindall B."/>
            <person name="Schuetze A."/>
            <person name="Brambilla E."/>
            <person name="Klenk H.-P."/>
            <person name="Eisen J.A."/>
        </authorList>
    </citation>
    <scope>NUCLEOTIDE SEQUENCE [LARGE SCALE GENOMIC DNA]</scope>
    <source>
        <strain evidence="2">ATCC 25205 / DSM 745 / LMG 13164 / NCIMB 1802</strain>
    </source>
</reference>
<accession>G0IZ82</accession>
<sequence>MDKLGYKHTGLHQIEISNGRVVVHKGYKLKTVRDAYCQGDSHYGKESEPIPSNTTVTIEYVWRNFYGAYCTVKHNGRNYDIKFRDLVYDP</sequence>
<dbReference type="EMBL" id="CP002955">
    <property type="protein sequence ID" value="AEL23861.1"/>
    <property type="molecule type" value="Genomic_DNA"/>
</dbReference>
<keyword evidence="2" id="KW-1185">Reference proteome</keyword>
<evidence type="ECO:0000313" key="1">
    <source>
        <dbReference type="EMBL" id="AEL23861.1"/>
    </source>
</evidence>
<gene>
    <name evidence="1" type="ordered locus">Cycma_0076</name>
</gene>
<dbReference type="HOGENOM" id="CLU_2435900_0_0_10"/>
<dbReference type="KEGG" id="cmr:Cycma_0076"/>
<name>G0IZ82_CYCMS</name>
<dbReference type="AlphaFoldDB" id="G0IZ82"/>
<organism evidence="1 2">
    <name type="scientific">Cyclobacterium marinum (strain ATCC 25205 / DSM 745 / LMG 13164 / NCIMB 1802)</name>
    <name type="common">Flectobacillus marinus</name>
    <dbReference type="NCBI Taxonomy" id="880070"/>
    <lineage>
        <taxon>Bacteria</taxon>
        <taxon>Pseudomonadati</taxon>
        <taxon>Bacteroidota</taxon>
        <taxon>Cytophagia</taxon>
        <taxon>Cytophagales</taxon>
        <taxon>Cyclobacteriaceae</taxon>
        <taxon>Cyclobacterium</taxon>
    </lineage>
</organism>
<evidence type="ECO:0000313" key="2">
    <source>
        <dbReference type="Proteomes" id="UP000001635"/>
    </source>
</evidence>